<organism evidence="3 4">
    <name type="scientific">Nocardioides panacis</name>
    <dbReference type="NCBI Taxonomy" id="2849501"/>
    <lineage>
        <taxon>Bacteria</taxon>
        <taxon>Bacillati</taxon>
        <taxon>Actinomycetota</taxon>
        <taxon>Actinomycetes</taxon>
        <taxon>Propionibacteriales</taxon>
        <taxon>Nocardioidaceae</taxon>
        <taxon>Nocardioides</taxon>
    </lineage>
</organism>
<keyword evidence="4" id="KW-1185">Reference proteome</keyword>
<evidence type="ECO:0000313" key="4">
    <source>
        <dbReference type="Proteomes" id="UP000683575"/>
    </source>
</evidence>
<evidence type="ECO:0000313" key="3">
    <source>
        <dbReference type="EMBL" id="QWZ08333.1"/>
    </source>
</evidence>
<feature type="transmembrane region" description="Helical" evidence="1">
    <location>
        <begin position="49"/>
        <end position="67"/>
    </location>
</feature>
<name>A0A975Y0C8_9ACTN</name>
<dbReference type="RefSeq" id="WP_216939815.1">
    <property type="nucleotide sequence ID" value="NZ_CP077062.1"/>
</dbReference>
<keyword evidence="1" id="KW-0812">Transmembrane</keyword>
<keyword evidence="1" id="KW-0472">Membrane</keyword>
<evidence type="ECO:0000256" key="1">
    <source>
        <dbReference type="SAM" id="Phobius"/>
    </source>
</evidence>
<dbReference type="KEGG" id="nps:KRR39_23870"/>
<reference evidence="3" key="1">
    <citation type="submission" date="2021-06" db="EMBL/GenBank/DDBJ databases">
        <title>Complete genome sequence of Nocardioides sp. G188.</title>
        <authorList>
            <person name="Im W.-T."/>
        </authorList>
    </citation>
    <scope>NUCLEOTIDE SEQUENCE</scope>
    <source>
        <strain evidence="3">G188</strain>
    </source>
</reference>
<accession>A0A975Y0C8</accession>
<keyword evidence="1" id="KW-1133">Transmembrane helix</keyword>
<sequence length="144" mass="15131">MLITNHVLAGALIGSVAPGPVCAFAAGVVSHFAMDAVPHWGGTSIRDVLPIAVADGLVGLAAMTLVARATPRGRRTRVVAGMLGAAFPDTDKPWDLFVGGSPFPQGWDDFHGRIQVESTKRMPQEVLVATVGALLVRRRLAALR</sequence>
<proteinExistence type="predicted"/>
<dbReference type="AlphaFoldDB" id="A0A975Y0C8"/>
<dbReference type="Proteomes" id="UP000683575">
    <property type="component" value="Chromosome"/>
</dbReference>
<protein>
    <submittedName>
        <fullName evidence="3">Uncharacterized protein</fullName>
    </submittedName>
</protein>
<gene>
    <name evidence="3" type="ORF">KRR39_00050</name>
    <name evidence="2" type="ORF">KRR39_23870</name>
</gene>
<evidence type="ECO:0000313" key="2">
    <source>
        <dbReference type="EMBL" id="QWZ08306.1"/>
    </source>
</evidence>
<dbReference type="EMBL" id="CP077062">
    <property type="protein sequence ID" value="QWZ08306.1"/>
    <property type="molecule type" value="Genomic_DNA"/>
</dbReference>
<dbReference type="EMBL" id="CP077062">
    <property type="protein sequence ID" value="QWZ08333.1"/>
    <property type="molecule type" value="Genomic_DNA"/>
</dbReference>
<dbReference type="KEGG" id="nps:KRR39_00050"/>